<evidence type="ECO:0000256" key="2">
    <source>
        <dbReference type="ARBA" id="ARBA00022630"/>
    </source>
</evidence>
<keyword evidence="8" id="KW-1185">Reference proteome</keyword>
<dbReference type="EMBL" id="BKDJ01000003">
    <property type="protein sequence ID" value="GER22286.1"/>
    <property type="molecule type" value="Genomic_DNA"/>
</dbReference>
<comment type="caution">
    <text evidence="7">The sequence shown here is derived from an EMBL/GenBank/DDBJ whole genome shotgun (WGS) entry which is preliminary data.</text>
</comment>
<dbReference type="AlphaFoldDB" id="A0A5A7NP25"/>
<gene>
    <name evidence="7" type="ORF">NCCP1664_07830</name>
</gene>
<dbReference type="InterPro" id="IPR003953">
    <property type="entry name" value="FAD-dep_OxRdtase_2_FAD-bd"/>
</dbReference>
<protein>
    <submittedName>
        <fullName evidence="7">Putative dehydrogenase</fullName>
    </submittedName>
</protein>
<dbReference type="PANTHER" id="PTHR43400:SF10">
    <property type="entry name" value="3-OXOSTEROID 1-DEHYDROGENASE"/>
    <property type="match status" value="1"/>
</dbReference>
<dbReference type="Gene3D" id="3.90.700.10">
    <property type="entry name" value="Succinate dehydrogenase/fumarate reductase flavoprotein, catalytic domain"/>
    <property type="match status" value="1"/>
</dbReference>
<organism evidence="7 8">
    <name type="scientific">Zafaria cholistanensis</name>
    <dbReference type="NCBI Taxonomy" id="1682741"/>
    <lineage>
        <taxon>Bacteria</taxon>
        <taxon>Bacillati</taxon>
        <taxon>Actinomycetota</taxon>
        <taxon>Actinomycetes</taxon>
        <taxon>Micrococcales</taxon>
        <taxon>Micrococcaceae</taxon>
        <taxon>Zafaria</taxon>
    </lineage>
</organism>
<proteinExistence type="predicted"/>
<keyword evidence="2" id="KW-0285">Flavoprotein</keyword>
<dbReference type="Gene3D" id="3.50.50.60">
    <property type="entry name" value="FAD/NAD(P)-binding domain"/>
    <property type="match status" value="2"/>
</dbReference>
<dbReference type="SUPFAM" id="SSF51905">
    <property type="entry name" value="FAD/NAD(P)-binding domain"/>
    <property type="match status" value="1"/>
</dbReference>
<evidence type="ECO:0000256" key="5">
    <source>
        <dbReference type="SAM" id="MobiDB-lite"/>
    </source>
</evidence>
<dbReference type="Pfam" id="PF00890">
    <property type="entry name" value="FAD_binding_2"/>
    <property type="match status" value="1"/>
</dbReference>
<feature type="domain" description="FAD-dependent oxidoreductase 2 FAD-binding" evidence="6">
    <location>
        <begin position="16"/>
        <end position="544"/>
    </location>
</feature>
<keyword evidence="4" id="KW-0560">Oxidoreductase</keyword>
<evidence type="ECO:0000256" key="4">
    <source>
        <dbReference type="ARBA" id="ARBA00023002"/>
    </source>
</evidence>
<evidence type="ECO:0000313" key="7">
    <source>
        <dbReference type="EMBL" id="GER22286.1"/>
    </source>
</evidence>
<dbReference type="SUPFAM" id="SSF56425">
    <property type="entry name" value="Succinate dehydrogenase/fumarate reductase flavoprotein, catalytic domain"/>
    <property type="match status" value="1"/>
</dbReference>
<keyword evidence="3" id="KW-0274">FAD</keyword>
<comment type="cofactor">
    <cofactor evidence="1">
        <name>FAD</name>
        <dbReference type="ChEBI" id="CHEBI:57692"/>
    </cofactor>
</comment>
<evidence type="ECO:0000256" key="1">
    <source>
        <dbReference type="ARBA" id="ARBA00001974"/>
    </source>
</evidence>
<dbReference type="InterPro" id="IPR036188">
    <property type="entry name" value="FAD/NAD-bd_sf"/>
</dbReference>
<name>A0A5A7NP25_9MICC</name>
<reference evidence="7 8" key="1">
    <citation type="submission" date="2019-09" db="EMBL/GenBank/DDBJ databases">
        <title>Arthrobacter zafarii sp. nov., a moderately thermotolerant and halotolerant actinobacterium isolated from Cholistan desert soil of Pakistan.</title>
        <authorList>
            <person name="Amin A."/>
            <person name="Ahmed I."/>
            <person name="Khalid N."/>
            <person name="Schumann P."/>
            <person name="Busse H.J."/>
            <person name="Khan I.U."/>
            <person name="Li S."/>
            <person name="Li W.J."/>
        </authorList>
    </citation>
    <scope>NUCLEOTIDE SEQUENCE [LARGE SCALE GENOMIC DNA]</scope>
    <source>
        <strain evidence="7 8">NCCP-1664</strain>
    </source>
</reference>
<sequence>MGNMDRKPRPSGSGAVVVVGAGLSGLATALGVALRGGSAVVLEASDLVGGAAAYSGGQVWSGANHVAERNGIEDSLELTEQYIRAIAHDAPEVLDEVAMKRWIEASPEAMKYWEEVGAIRWAMIPGLADYHNEAQGALPEGRYLTNAVIDGSMLGEWRERLRYSPYFPVGQTYDEMLGKGRRASYVEGDSPSKHGHAGLPAFGLADGSHGSSGDGDGDPLTFGTGVVASFLARVLSEPLIDIRLEHRVVELLTDSSGSVVGVRAESPDGVVQVDGPVILATSTYDWDPELVREMLGVDPEDFGSVAPETLRGDGIRLARAVGGDITKIPPTAVPILPGWRSQVGAGFGYGPEYAMPHSMIVDRAGNRYCNDSYWVDIVAKTLNPGERHLPFFLIWDDQHRMKYGLAQTPPGGEYPEGWVTSAPSLPELGWKLGIDGEQLERTAERFSENARRGEDPDFGRGTVTYVNKFAGDPSNKPSPVLGEIARAPFHGIRLKFVGTGIGSSGVRIDGEGRALDARGHPIGGLYAVGSAAGMSTTGTGYNSGIALGRGLTLAYLVANELTGGTDGVGAGLRSAAR</sequence>
<dbReference type="GO" id="GO:0033765">
    <property type="term" value="F:steroid dehydrogenase activity, acting on the CH-CH group of donors"/>
    <property type="evidence" value="ECO:0007669"/>
    <property type="project" value="UniProtKB-ARBA"/>
</dbReference>
<feature type="region of interest" description="Disordered" evidence="5">
    <location>
        <begin position="184"/>
        <end position="217"/>
    </location>
</feature>
<dbReference type="PANTHER" id="PTHR43400">
    <property type="entry name" value="FUMARATE REDUCTASE"/>
    <property type="match status" value="1"/>
</dbReference>
<evidence type="ECO:0000259" key="6">
    <source>
        <dbReference type="Pfam" id="PF00890"/>
    </source>
</evidence>
<dbReference type="InterPro" id="IPR027477">
    <property type="entry name" value="Succ_DH/fumarate_Rdtase_cat_sf"/>
</dbReference>
<accession>A0A5A7NP25</accession>
<dbReference type="GO" id="GO:0008202">
    <property type="term" value="P:steroid metabolic process"/>
    <property type="evidence" value="ECO:0007669"/>
    <property type="project" value="UniProtKB-ARBA"/>
</dbReference>
<dbReference type="InterPro" id="IPR050315">
    <property type="entry name" value="FAD-oxidoreductase_2"/>
</dbReference>
<dbReference type="Proteomes" id="UP000325307">
    <property type="component" value="Unassembled WGS sequence"/>
</dbReference>
<evidence type="ECO:0000313" key="8">
    <source>
        <dbReference type="Proteomes" id="UP000325307"/>
    </source>
</evidence>
<evidence type="ECO:0000256" key="3">
    <source>
        <dbReference type="ARBA" id="ARBA00022827"/>
    </source>
</evidence>